<dbReference type="Pfam" id="PF14542">
    <property type="entry name" value="Acetyltransf_CG"/>
    <property type="match status" value="1"/>
</dbReference>
<evidence type="ECO:0000313" key="3">
    <source>
        <dbReference type="Proteomes" id="UP000600026"/>
    </source>
</evidence>
<comment type="caution">
    <text evidence="2">The sequence shown here is derived from an EMBL/GenBank/DDBJ whole genome shotgun (WGS) entry which is preliminary data.</text>
</comment>
<keyword evidence="3" id="KW-1185">Reference proteome</keyword>
<dbReference type="EMBL" id="BNEE01000006">
    <property type="protein sequence ID" value="GHI86128.1"/>
    <property type="molecule type" value="Genomic_DNA"/>
</dbReference>
<dbReference type="AlphaFoldDB" id="A0A919GWD2"/>
<dbReference type="Proteomes" id="UP000600026">
    <property type="component" value="Unassembled WGS sequence"/>
</dbReference>
<dbReference type="SUPFAM" id="SSF55729">
    <property type="entry name" value="Acyl-CoA N-acyltransferases (Nat)"/>
    <property type="match status" value="1"/>
</dbReference>
<dbReference type="InterPro" id="IPR031165">
    <property type="entry name" value="GNAT_YJDJ"/>
</dbReference>
<dbReference type="CDD" id="cd04301">
    <property type="entry name" value="NAT_SF"/>
    <property type="match status" value="1"/>
</dbReference>
<reference evidence="2" key="1">
    <citation type="submission" date="2020-09" db="EMBL/GenBank/DDBJ databases">
        <title>Whole genome shotgun sequence of Streptomyces xanthophaeus NBRC 12829.</title>
        <authorList>
            <person name="Komaki H."/>
            <person name="Tamura T."/>
        </authorList>
    </citation>
    <scope>NUCLEOTIDE SEQUENCE</scope>
    <source>
        <strain evidence="2">NBRC 12829</strain>
    </source>
</reference>
<dbReference type="Gene3D" id="3.40.630.30">
    <property type="match status" value="1"/>
</dbReference>
<name>A0A919GWD2_9ACTN</name>
<sequence length="117" mass="12099">MDGNTPIEFTDERAAGRLLATEDGTAVGYIAYFVLSEAPHALVAVHTVVEPGHEGRGIAGGLVRTFYGLAAAEGVPVVPLCPYAASWAAKHPDEAPEAPAAVVEAAKAQLAADPHLW</sequence>
<dbReference type="PROSITE" id="PS51729">
    <property type="entry name" value="GNAT_YJDJ"/>
    <property type="match status" value="1"/>
</dbReference>
<evidence type="ECO:0000259" key="1">
    <source>
        <dbReference type="PROSITE" id="PS51729"/>
    </source>
</evidence>
<evidence type="ECO:0000313" key="2">
    <source>
        <dbReference type="EMBL" id="GHI86128.1"/>
    </source>
</evidence>
<dbReference type="RefSeq" id="WP_031143469.1">
    <property type="nucleotide sequence ID" value="NZ_BNEE01000006.1"/>
</dbReference>
<organism evidence="2 3">
    <name type="scientific">Streptomyces xanthophaeus</name>
    <dbReference type="NCBI Taxonomy" id="67385"/>
    <lineage>
        <taxon>Bacteria</taxon>
        <taxon>Bacillati</taxon>
        <taxon>Actinomycetota</taxon>
        <taxon>Actinomycetes</taxon>
        <taxon>Kitasatosporales</taxon>
        <taxon>Streptomycetaceae</taxon>
        <taxon>Streptomyces</taxon>
    </lineage>
</organism>
<accession>A0A919GWD2</accession>
<feature type="domain" description="N-acetyltransferase" evidence="1">
    <location>
        <begin position="10"/>
        <end position="99"/>
    </location>
</feature>
<dbReference type="InterPro" id="IPR016181">
    <property type="entry name" value="Acyl_CoA_acyltransferase"/>
</dbReference>
<protein>
    <submittedName>
        <fullName evidence="2">N-acetyltransferase</fullName>
    </submittedName>
</protein>
<proteinExistence type="predicted"/>
<dbReference type="OrthoDB" id="5405911at2"/>
<gene>
    <name evidence="2" type="ORF">Sxan_34920</name>
</gene>